<organism evidence="4 5">
    <name type="scientific">Cafeteria roenbergensis</name>
    <name type="common">Marine flagellate</name>
    <dbReference type="NCBI Taxonomy" id="33653"/>
    <lineage>
        <taxon>Eukaryota</taxon>
        <taxon>Sar</taxon>
        <taxon>Stramenopiles</taxon>
        <taxon>Bigyra</taxon>
        <taxon>Opalozoa</taxon>
        <taxon>Bicosoecida</taxon>
        <taxon>Cafeteriaceae</taxon>
        <taxon>Cafeteria</taxon>
    </lineage>
</organism>
<feature type="region of interest" description="Disordered" evidence="3">
    <location>
        <begin position="470"/>
        <end position="505"/>
    </location>
</feature>
<dbReference type="GO" id="GO:0016316">
    <property type="term" value="F:phosphatidylinositol-3,4-bisphosphate 4-phosphatase activity"/>
    <property type="evidence" value="ECO:0007669"/>
    <property type="project" value="InterPro"/>
</dbReference>
<feature type="region of interest" description="Disordered" evidence="3">
    <location>
        <begin position="123"/>
        <end position="163"/>
    </location>
</feature>
<comment type="caution">
    <text evidence="4">The sequence shown here is derived from an EMBL/GenBank/DDBJ whole genome shotgun (WGS) entry which is preliminary data.</text>
</comment>
<feature type="compositionally biased region" description="Gly residues" evidence="3">
    <location>
        <begin position="213"/>
        <end position="227"/>
    </location>
</feature>
<feature type="region of interest" description="Disordered" evidence="3">
    <location>
        <begin position="665"/>
        <end position="762"/>
    </location>
</feature>
<sequence length="1439" mass="146534">MGRLSAAGSELAQPSIHEARSRGRVLACSDLSREMFLQALDAEEREACVTAQLAAAVIAALTTRLDIVLAAEGNGWLELLGAGGLLVQLESLLSTRGAEVAMLEDVRGAVRAVAGMRIRFRRGSAAPSRDEEQTEPLREGGGPAAPSAPAAVPAAPAQRPGRGLRSLSRVATMGHALMATLSASSHRPSGRSAGGDVDDDLVSDDEDDENDGAGDGAGAGAGGGSDGRGSDGRGGRVPRSKSPLADTEAGDETARSDARSRSDGGLGSRSDSVASFNEDDEDDEDDEAALIGEGTGRDGSSANFPGSRGQLVGRLSPTSGHGSDHEADAATALRALERMAASSARAAAVASARREAQLRAASSPHTPSPGGGAAVMLSDLAADSPLAHSGVGDREARAARPQLGVSASALGGLAAAAGAGAEHSALPGNGRAAVEEDDEAEAEAMLVAAVQAAAATLGGAAFHQEQPQAVFGRSGHGHTPASALAPSSGGASGSGGGPGGFSAARRHSSFWEGSFGAYHAGRDTDGPSGSGHFTPRGAVGRASRSPTAGYDGELLAALAASPGGASVLAGGGFATGRGAFGAGGHGASDDLGGRRQSRLASFVGSVPGVGMARSRGGAATGGRAEGTAAVLSGTTGPSERLRRARLSVADLSLAAIDDVTASMDHPGSAAAQARGGETGRRRGSRFATVGSVSLSVDEDVDEWETEAPHSTPAEPAEQASSVAAPTAPAPRHLTAATTKPRTTSWLVDGSSSSGAPTAAEKRTGVSLWRLARERAAPKVAEAASRPPDRSAQPSLMRTVTNMLGIGRAEREAARRRALREQQRRKRRVRAHLIALGKQRLREVEAAELGDAAALTRTDAALLLRVLGVLRDMAAAAWMRSFKAAARSGDATPTGRAASPAPAPAFANGSPLGSAAAPPLSGADALLRLDADAAPTPGGYVASRGGGGGGLGSGELLQDRLGDGFTVLGSAHQLPDCFPTEAAEALSIGAAGPGSDAADDLERWAASVASVRAALWAMASRATGEAAAPDVQATLAVAIQLATTPTAAAMGAPRSRGQLTARHAALAATPAQSRAASLALSWLLPALARWCRVHAAGAAPDSELDLDFDSDLPEGGAPPQRAAAIAESLQCVASRLARDAADVIMCRAGQAAASVVAVAAGGIIANGRALAPEHSSLTGADHFVMLLAGQAAGLMRPPQSRPDRQSLRALPSLLLQADPAVRSARIRSAAARTEIDVELSPQAYDRLPPSLTRGAVPIVPVLFTQGINEQQSLANMSGVPSRHQRDINLEALFRLRQYCLLVGRQALGTAARKLDRDMANLARLVQQETETADKRPRILHVAADITRMLQGLRVTFCKSGKDRTSMGVTLEEARILTLRHDLSPHQLGEAASLLRKHGVRLEVCRKNVGAPQYAFNRIQTRWLPSEYKPPAETFGGSLAT</sequence>
<evidence type="ECO:0000256" key="3">
    <source>
        <dbReference type="SAM" id="MobiDB-lite"/>
    </source>
</evidence>
<feature type="compositionally biased region" description="Low complexity" evidence="3">
    <location>
        <begin position="480"/>
        <end position="489"/>
    </location>
</feature>
<dbReference type="OMA" id="CAHRNIN"/>
<protein>
    <submittedName>
        <fullName evidence="4">Uncharacterized protein</fullName>
    </submittedName>
</protein>
<evidence type="ECO:0000256" key="2">
    <source>
        <dbReference type="ARBA" id="ARBA00023098"/>
    </source>
</evidence>
<feature type="compositionally biased region" description="Acidic residues" evidence="3">
    <location>
        <begin position="277"/>
        <end position="288"/>
    </location>
</feature>
<feature type="region of interest" description="Disordered" evidence="3">
    <location>
        <begin position="343"/>
        <end position="375"/>
    </location>
</feature>
<feature type="region of interest" description="Disordered" evidence="3">
    <location>
        <begin position="611"/>
        <end position="638"/>
    </location>
</feature>
<gene>
    <name evidence="4" type="ORF">FNF29_01858</name>
</gene>
<dbReference type="Proteomes" id="UP000323011">
    <property type="component" value="Unassembled WGS sequence"/>
</dbReference>
<keyword evidence="5" id="KW-1185">Reference proteome</keyword>
<feature type="region of interest" description="Disordered" evidence="3">
    <location>
        <begin position="887"/>
        <end position="913"/>
    </location>
</feature>
<keyword evidence="1" id="KW-0378">Hydrolase</keyword>
<proteinExistence type="predicted"/>
<accession>A0A5A8CQY1</accession>
<evidence type="ECO:0000256" key="1">
    <source>
        <dbReference type="ARBA" id="ARBA00022801"/>
    </source>
</evidence>
<name>A0A5A8CQY1_CAFRO</name>
<feature type="compositionally biased region" description="Basic and acidic residues" evidence="3">
    <location>
        <begin position="252"/>
        <end position="262"/>
    </location>
</feature>
<dbReference type="GO" id="GO:0005737">
    <property type="term" value="C:cytoplasm"/>
    <property type="evidence" value="ECO:0007669"/>
    <property type="project" value="TreeGrafter"/>
</dbReference>
<feature type="region of interest" description="Disordered" evidence="3">
    <location>
        <begin position="182"/>
        <end position="331"/>
    </location>
</feature>
<feature type="compositionally biased region" description="Basic and acidic residues" evidence="3">
    <location>
        <begin position="128"/>
        <end position="138"/>
    </location>
</feature>
<feature type="compositionally biased region" description="Polar residues" evidence="3">
    <location>
        <begin position="735"/>
        <end position="755"/>
    </location>
</feature>
<evidence type="ECO:0000313" key="5">
    <source>
        <dbReference type="Proteomes" id="UP000323011"/>
    </source>
</evidence>
<feature type="region of interest" description="Disordered" evidence="3">
    <location>
        <begin position="521"/>
        <end position="545"/>
    </location>
</feature>
<dbReference type="InterPro" id="IPR039034">
    <property type="entry name" value="INPP4"/>
</dbReference>
<feature type="compositionally biased region" description="Low complexity" evidence="3">
    <location>
        <begin position="144"/>
        <end position="163"/>
    </location>
</feature>
<feature type="compositionally biased region" description="Acidic residues" evidence="3">
    <location>
        <begin position="196"/>
        <end position="212"/>
    </location>
</feature>
<dbReference type="EMBL" id="VLTN01000007">
    <property type="protein sequence ID" value="KAA0155485.1"/>
    <property type="molecule type" value="Genomic_DNA"/>
</dbReference>
<dbReference type="PANTHER" id="PTHR12187:SF11">
    <property type="entry name" value="PHOSPHATIDYLINOSITOL-3,4-BISPHOSPHATE 4-PHOSPHATASE"/>
    <property type="match status" value="1"/>
</dbReference>
<evidence type="ECO:0000313" key="4">
    <source>
        <dbReference type="EMBL" id="KAA0155485.1"/>
    </source>
</evidence>
<feature type="compositionally biased region" description="Acidic residues" evidence="3">
    <location>
        <begin position="696"/>
        <end position="705"/>
    </location>
</feature>
<dbReference type="PANTHER" id="PTHR12187">
    <property type="entry name" value="AGAP000124-PA"/>
    <property type="match status" value="1"/>
</dbReference>
<reference evidence="4 5" key="1">
    <citation type="submission" date="2019-07" db="EMBL/GenBank/DDBJ databases">
        <title>Genomes of Cafeteria roenbergensis.</title>
        <authorList>
            <person name="Fischer M.G."/>
            <person name="Hackl T."/>
            <person name="Roman M."/>
        </authorList>
    </citation>
    <scope>NUCLEOTIDE SEQUENCE [LARGE SCALE GENOMIC DNA]</scope>
    <source>
        <strain evidence="4 5">BVI</strain>
    </source>
</reference>
<keyword evidence="2" id="KW-0443">Lipid metabolism</keyword>
<feature type="compositionally biased region" description="Low complexity" evidence="3">
    <location>
        <begin position="890"/>
        <end position="910"/>
    </location>
</feature>
<feature type="compositionally biased region" description="Gly residues" evidence="3">
    <location>
        <begin position="490"/>
        <end position="500"/>
    </location>
</feature>